<dbReference type="EMBL" id="CP034086">
    <property type="protein sequence ID" value="AZG77327.1"/>
    <property type="molecule type" value="Genomic_DNA"/>
</dbReference>
<keyword evidence="1" id="KW-0812">Transmembrane</keyword>
<feature type="transmembrane region" description="Helical" evidence="1">
    <location>
        <begin position="71"/>
        <end position="93"/>
    </location>
</feature>
<evidence type="ECO:0000313" key="3">
    <source>
        <dbReference type="Proteomes" id="UP000273982"/>
    </source>
</evidence>
<dbReference type="RefSeq" id="WP_124739028.1">
    <property type="nucleotide sequence ID" value="NZ_CP034086.1"/>
</dbReference>
<dbReference type="Proteomes" id="UP000273982">
    <property type="component" value="Chromosome"/>
</dbReference>
<evidence type="ECO:0000256" key="1">
    <source>
        <dbReference type="SAM" id="Phobius"/>
    </source>
</evidence>
<sequence length="99" mass="11124">MSDLTNIIYLFGAGIIMIGVWFLNSRLAIKECQGDRAKLYQVYFLYSRAMFSQSAERIAAQFGISVNDARVLVKFTAISVGEFFCLGLLWLAVMLSLAR</sequence>
<proteinExistence type="predicted"/>
<evidence type="ECO:0000313" key="2">
    <source>
        <dbReference type="EMBL" id="AZG77327.1"/>
    </source>
</evidence>
<name>A0A3G8M6F5_9HYPH</name>
<feature type="transmembrane region" description="Helical" evidence="1">
    <location>
        <begin position="6"/>
        <end position="23"/>
    </location>
</feature>
<accession>A0A3G8M6F5</accession>
<dbReference type="KEGG" id="mros:EHO51_11605"/>
<organism evidence="2 3">
    <name type="scientific">Methylocystis rosea</name>
    <dbReference type="NCBI Taxonomy" id="173366"/>
    <lineage>
        <taxon>Bacteria</taxon>
        <taxon>Pseudomonadati</taxon>
        <taxon>Pseudomonadota</taxon>
        <taxon>Alphaproteobacteria</taxon>
        <taxon>Hyphomicrobiales</taxon>
        <taxon>Methylocystaceae</taxon>
        <taxon>Methylocystis</taxon>
    </lineage>
</organism>
<protein>
    <submittedName>
        <fullName evidence="2">Uncharacterized protein</fullName>
    </submittedName>
</protein>
<keyword evidence="1" id="KW-0472">Membrane</keyword>
<dbReference type="AlphaFoldDB" id="A0A3G8M6F5"/>
<reference evidence="2 3" key="1">
    <citation type="submission" date="2018-11" db="EMBL/GenBank/DDBJ databases">
        <title>Genome squencing of methanotrophic bacteria isolated from alkaline groundwater in Korea.</title>
        <authorList>
            <person name="Nguyen L.N."/>
        </authorList>
    </citation>
    <scope>NUCLEOTIDE SEQUENCE [LARGE SCALE GENOMIC DNA]</scope>
    <source>
        <strain evidence="2 3">GW6</strain>
    </source>
</reference>
<gene>
    <name evidence="2" type="ORF">EHO51_11605</name>
</gene>
<keyword evidence="1" id="KW-1133">Transmembrane helix</keyword>